<protein>
    <submittedName>
        <fullName evidence="1">RHH-fold DNA-binding protein</fullName>
    </submittedName>
</protein>
<accession>A0A897MQQ9</accession>
<dbReference type="KEGG" id="hara:AArcS_1704"/>
<keyword evidence="1" id="KW-0238">DNA-binding</keyword>
<evidence type="ECO:0000313" key="1">
    <source>
        <dbReference type="EMBL" id="QSG02914.1"/>
    </source>
</evidence>
<dbReference type="AlphaFoldDB" id="A0A897MQQ9"/>
<dbReference type="EMBL" id="CP064786">
    <property type="protein sequence ID" value="QSG02914.1"/>
    <property type="molecule type" value="Genomic_DNA"/>
</dbReference>
<sequence>MSTSDDPGRVQFQSPEYIVNRLDAIADLFGKDRTDLLVEALSDTIDQINKYRSQFDGDNPGQVSLVEASEDMATEDVWGHFPIGKCSNAEQPSLTQSGVTTQP</sequence>
<gene>
    <name evidence="1" type="ORF">AArcS_1704</name>
</gene>
<evidence type="ECO:0000313" key="2">
    <source>
        <dbReference type="Proteomes" id="UP000663586"/>
    </source>
</evidence>
<dbReference type="RefSeq" id="WP_238476982.1">
    <property type="nucleotide sequence ID" value="NZ_CP064786.1"/>
</dbReference>
<keyword evidence="2" id="KW-1185">Reference proteome</keyword>
<dbReference type="GO" id="GO:0003677">
    <property type="term" value="F:DNA binding"/>
    <property type="evidence" value="ECO:0007669"/>
    <property type="project" value="UniProtKB-KW"/>
</dbReference>
<name>A0A897MQQ9_9EURY</name>
<dbReference type="Proteomes" id="UP000663586">
    <property type="component" value="Chromosome"/>
</dbReference>
<proteinExistence type="predicted"/>
<organism evidence="1 2">
    <name type="scientific">Natranaeroarchaeum sulfidigenes</name>
    <dbReference type="NCBI Taxonomy" id="2784880"/>
    <lineage>
        <taxon>Archaea</taxon>
        <taxon>Methanobacteriati</taxon>
        <taxon>Methanobacteriota</taxon>
        <taxon>Stenosarchaea group</taxon>
        <taxon>Halobacteria</taxon>
        <taxon>Halobacteriales</taxon>
        <taxon>Natronoarchaeaceae</taxon>
        <taxon>Natranaeroarchaeum</taxon>
    </lineage>
</organism>
<reference evidence="1" key="1">
    <citation type="submission" date="2020-11" db="EMBL/GenBank/DDBJ databases">
        <title>Carbohydrate-dependent, anaerobic sulfur respiration: A novel catabolism in halophilic archaea.</title>
        <authorList>
            <person name="Sorokin D.Y."/>
            <person name="Messina E."/>
            <person name="Smedile F."/>
            <person name="La Cono V."/>
            <person name="Hallsworth J.E."/>
            <person name="Yakimov M.M."/>
        </authorList>
    </citation>
    <scope>NUCLEOTIDE SEQUENCE</scope>
    <source>
        <strain evidence="1">AArc-S</strain>
    </source>
</reference>
<dbReference type="GeneID" id="70685083"/>